<accession>A0A2Z6RHB2</accession>
<evidence type="ECO:0000313" key="2">
    <source>
        <dbReference type="EMBL" id="GES87081.1"/>
    </source>
</evidence>
<dbReference type="Proteomes" id="UP000615446">
    <property type="component" value="Unassembled WGS sequence"/>
</dbReference>
<dbReference type="OrthoDB" id="2316433at2759"/>
<evidence type="ECO:0000313" key="3">
    <source>
        <dbReference type="Proteomes" id="UP000247702"/>
    </source>
</evidence>
<protein>
    <recommendedName>
        <fullName evidence="4">Checkpoint protein</fullName>
    </recommendedName>
</protein>
<dbReference type="EMBL" id="BLAL01000162">
    <property type="protein sequence ID" value="GES87081.1"/>
    <property type="molecule type" value="Genomic_DNA"/>
</dbReference>
<gene>
    <name evidence="2" type="ORF">RCL2_001410400</name>
    <name evidence="1" type="ORF">RclHR1_01930020</name>
</gene>
<organism evidence="1 3">
    <name type="scientific">Rhizophagus clarus</name>
    <dbReference type="NCBI Taxonomy" id="94130"/>
    <lineage>
        <taxon>Eukaryota</taxon>
        <taxon>Fungi</taxon>
        <taxon>Fungi incertae sedis</taxon>
        <taxon>Mucoromycota</taxon>
        <taxon>Glomeromycotina</taxon>
        <taxon>Glomeromycetes</taxon>
        <taxon>Glomerales</taxon>
        <taxon>Glomeraceae</taxon>
        <taxon>Rhizophagus</taxon>
    </lineage>
</organism>
<evidence type="ECO:0008006" key="4">
    <source>
        <dbReference type="Google" id="ProtNLM"/>
    </source>
</evidence>
<proteinExistence type="predicted"/>
<evidence type="ECO:0000313" key="1">
    <source>
        <dbReference type="EMBL" id="GBB91878.1"/>
    </source>
</evidence>
<keyword evidence="3" id="KW-1185">Reference proteome</keyword>
<dbReference type="Gene3D" id="3.70.10.10">
    <property type="match status" value="1"/>
</dbReference>
<name>A0A2Z6RHB2_9GLOM</name>
<reference evidence="2" key="2">
    <citation type="submission" date="2019-10" db="EMBL/GenBank/DDBJ databases">
        <title>Conservation and host-specific expression of non-tandemly repeated heterogenous ribosome RNA gene in arbuscular mycorrhizal fungi.</title>
        <authorList>
            <person name="Maeda T."/>
            <person name="Kobayashi Y."/>
            <person name="Nakagawa T."/>
            <person name="Ezawa T."/>
            <person name="Yamaguchi K."/>
            <person name="Bino T."/>
            <person name="Nishimoto Y."/>
            <person name="Shigenobu S."/>
            <person name="Kawaguchi M."/>
        </authorList>
    </citation>
    <scope>NUCLEOTIDE SEQUENCE</scope>
    <source>
        <strain evidence="2">HR1</strain>
    </source>
</reference>
<reference evidence="1 3" key="1">
    <citation type="submission" date="2017-11" db="EMBL/GenBank/DDBJ databases">
        <title>The genome of Rhizophagus clarus HR1 reveals common genetic basis of auxotrophy among arbuscular mycorrhizal fungi.</title>
        <authorList>
            <person name="Kobayashi Y."/>
        </authorList>
    </citation>
    <scope>NUCLEOTIDE SEQUENCE [LARGE SCALE GENOMIC DNA]</scope>
    <source>
        <strain evidence="1 3">HR1</strain>
    </source>
</reference>
<dbReference type="AlphaFoldDB" id="A0A2Z6RHB2"/>
<dbReference type="Proteomes" id="UP000247702">
    <property type="component" value="Unassembled WGS sequence"/>
</dbReference>
<sequence>MRSQFRESMERKCSLRIDFKSVAAFRLMTSYMRFFAEENVRMVINEKEIKLLYEEPNRGRIFTTLNDNKEINNIKVINESLHNHLILKFKLNSLEQALEEMYNKSNVKMELRQQADDTKILFFESSENSASKFKVEIIFDNCYRLSTPPLIFRKAIKLEFSDLHKLFKMAKLFSKVKDNLYVSVQHTASHHIFKIKYSLDTGSKMCHQIKYSRESQVDMRSSDVTTIKSQLFSIFFKLPRILNITCFVKQQDYILLEAQNDEYENIRIKAHLKGLSEA</sequence>
<dbReference type="STRING" id="94130.A0A2Z6RHB2"/>
<comment type="caution">
    <text evidence="1">The sequence shown here is derived from an EMBL/GenBank/DDBJ whole genome shotgun (WGS) entry which is preliminary data.</text>
</comment>
<dbReference type="EMBL" id="BEXD01001035">
    <property type="protein sequence ID" value="GBB91878.1"/>
    <property type="molecule type" value="Genomic_DNA"/>
</dbReference>